<accession>A0A3C1KUB0</accession>
<gene>
    <name evidence="1" type="ORF">DCP75_19060</name>
</gene>
<protein>
    <submittedName>
        <fullName evidence="1">Uncharacterized protein</fullName>
    </submittedName>
</protein>
<dbReference type="Proteomes" id="UP000259273">
    <property type="component" value="Unassembled WGS sequence"/>
</dbReference>
<dbReference type="EMBL" id="DMND01000257">
    <property type="protein sequence ID" value="HAN29776.1"/>
    <property type="molecule type" value="Genomic_DNA"/>
</dbReference>
<reference evidence="1 2" key="1">
    <citation type="journal article" date="2018" name="Nat. Biotechnol.">
        <title>A standardized bacterial taxonomy based on genome phylogeny substantially revises the tree of life.</title>
        <authorList>
            <person name="Parks D.H."/>
            <person name="Chuvochina M."/>
            <person name="Waite D.W."/>
            <person name="Rinke C."/>
            <person name="Skarshewski A."/>
            <person name="Chaumeil P.A."/>
            <person name="Hugenholtz P."/>
        </authorList>
    </citation>
    <scope>NUCLEOTIDE SEQUENCE [LARGE SCALE GENOMIC DNA]</scope>
    <source>
        <strain evidence="1">UBA9158</strain>
    </source>
</reference>
<dbReference type="STRING" id="1121937.GCA_000423125_00267"/>
<evidence type="ECO:0000313" key="2">
    <source>
        <dbReference type="Proteomes" id="UP000259273"/>
    </source>
</evidence>
<organism evidence="1 2">
    <name type="scientific">Haliea salexigens</name>
    <dbReference type="NCBI Taxonomy" id="287487"/>
    <lineage>
        <taxon>Bacteria</taxon>
        <taxon>Pseudomonadati</taxon>
        <taxon>Pseudomonadota</taxon>
        <taxon>Gammaproteobacteria</taxon>
        <taxon>Cellvibrionales</taxon>
        <taxon>Halieaceae</taxon>
        <taxon>Haliea</taxon>
    </lineage>
</organism>
<comment type="caution">
    <text evidence="1">The sequence shown here is derived from an EMBL/GenBank/DDBJ whole genome shotgun (WGS) entry which is preliminary data.</text>
</comment>
<proteinExistence type="predicted"/>
<dbReference type="AlphaFoldDB" id="A0A3C1KUB0"/>
<sequence length="61" mass="7066">MADILTFRKPSLKEKHKGNTLCRHGHHKWAVDKAKQFDVKQGRLVTVYCCTRCGERKVKAL</sequence>
<evidence type="ECO:0000313" key="1">
    <source>
        <dbReference type="EMBL" id="HAN29776.1"/>
    </source>
</evidence>
<dbReference type="RefSeq" id="WP_027948402.1">
    <property type="nucleotide sequence ID" value="NZ_JBLIAR010000034.1"/>
</dbReference>
<name>A0A3C1KUB0_9GAMM</name>